<dbReference type="InterPro" id="IPR009057">
    <property type="entry name" value="Homeodomain-like_sf"/>
</dbReference>
<dbReference type="EMBL" id="FXUF01000024">
    <property type="protein sequence ID" value="SMP71685.1"/>
    <property type="molecule type" value="Genomic_DNA"/>
</dbReference>
<name>A0AA45X0D5_9CLOT</name>
<keyword evidence="1" id="KW-0547">Nucleotide-binding</keyword>
<dbReference type="CDD" id="cd00130">
    <property type="entry name" value="PAS"/>
    <property type="match status" value="1"/>
</dbReference>
<evidence type="ECO:0000256" key="2">
    <source>
        <dbReference type="ARBA" id="ARBA00022840"/>
    </source>
</evidence>
<dbReference type="PROSITE" id="PS00675">
    <property type="entry name" value="SIGMA54_INTERACT_1"/>
    <property type="match status" value="1"/>
</dbReference>
<dbReference type="InterPro" id="IPR000014">
    <property type="entry name" value="PAS"/>
</dbReference>
<dbReference type="Pfam" id="PF00989">
    <property type="entry name" value="PAS"/>
    <property type="match status" value="1"/>
</dbReference>
<dbReference type="PROSITE" id="PS50112">
    <property type="entry name" value="PAS"/>
    <property type="match status" value="1"/>
</dbReference>
<dbReference type="SUPFAM" id="SSF52540">
    <property type="entry name" value="P-loop containing nucleoside triphosphate hydrolases"/>
    <property type="match status" value="1"/>
</dbReference>
<dbReference type="RefSeq" id="WP_283410868.1">
    <property type="nucleotide sequence ID" value="NZ_FXUF01000024.1"/>
</dbReference>
<dbReference type="InterPro" id="IPR025662">
    <property type="entry name" value="Sigma_54_int_dom_ATP-bd_1"/>
</dbReference>
<dbReference type="PROSITE" id="PS50045">
    <property type="entry name" value="SIGMA54_INTERACT_4"/>
    <property type="match status" value="1"/>
</dbReference>
<protein>
    <submittedName>
        <fullName evidence="8">PAS domain S-box-containing protein</fullName>
    </submittedName>
</protein>
<dbReference type="Gene3D" id="1.10.10.60">
    <property type="entry name" value="Homeodomain-like"/>
    <property type="match status" value="1"/>
</dbReference>
<dbReference type="InterPro" id="IPR002078">
    <property type="entry name" value="Sigma_54_int"/>
</dbReference>
<evidence type="ECO:0000256" key="5">
    <source>
        <dbReference type="SAM" id="Coils"/>
    </source>
</evidence>
<evidence type="ECO:0000256" key="1">
    <source>
        <dbReference type="ARBA" id="ARBA00022741"/>
    </source>
</evidence>
<organism evidence="8 9">
    <name type="scientific">Anoxynatronum buryatiense</name>
    <dbReference type="NCBI Taxonomy" id="489973"/>
    <lineage>
        <taxon>Bacteria</taxon>
        <taxon>Bacillati</taxon>
        <taxon>Bacillota</taxon>
        <taxon>Clostridia</taxon>
        <taxon>Eubacteriales</taxon>
        <taxon>Clostridiaceae</taxon>
        <taxon>Anoxynatronum</taxon>
    </lineage>
</organism>
<keyword evidence="3" id="KW-0805">Transcription regulation</keyword>
<dbReference type="InterPro" id="IPR013767">
    <property type="entry name" value="PAS_fold"/>
</dbReference>
<dbReference type="CDD" id="cd00009">
    <property type="entry name" value="AAA"/>
    <property type="match status" value="1"/>
</dbReference>
<keyword evidence="9" id="KW-1185">Reference proteome</keyword>
<feature type="domain" description="Sigma-54 factor interaction" evidence="6">
    <location>
        <begin position="280"/>
        <end position="509"/>
    </location>
</feature>
<keyword evidence="5" id="KW-0175">Coiled coil</keyword>
<dbReference type="GO" id="GO:0006355">
    <property type="term" value="P:regulation of DNA-templated transcription"/>
    <property type="evidence" value="ECO:0007669"/>
    <property type="project" value="InterPro"/>
</dbReference>
<keyword evidence="2" id="KW-0067">ATP-binding</keyword>
<proteinExistence type="predicted"/>
<accession>A0AA45X0D5</accession>
<dbReference type="InterPro" id="IPR025944">
    <property type="entry name" value="Sigma_54_int_dom_CS"/>
</dbReference>
<dbReference type="SMART" id="SM00382">
    <property type="entry name" value="AAA"/>
    <property type="match status" value="1"/>
</dbReference>
<evidence type="ECO:0000313" key="8">
    <source>
        <dbReference type="EMBL" id="SMP71685.1"/>
    </source>
</evidence>
<dbReference type="Gene3D" id="1.10.8.60">
    <property type="match status" value="1"/>
</dbReference>
<reference evidence="8" key="1">
    <citation type="submission" date="2017-05" db="EMBL/GenBank/DDBJ databases">
        <authorList>
            <person name="Varghese N."/>
            <person name="Submissions S."/>
        </authorList>
    </citation>
    <scope>NUCLEOTIDE SEQUENCE</scope>
    <source>
        <strain evidence="8">Su22</strain>
    </source>
</reference>
<comment type="caution">
    <text evidence="8">The sequence shown here is derived from an EMBL/GenBank/DDBJ whole genome shotgun (WGS) entry which is preliminary data.</text>
</comment>
<dbReference type="AlphaFoldDB" id="A0AA45X0D5"/>
<evidence type="ECO:0000256" key="4">
    <source>
        <dbReference type="ARBA" id="ARBA00023163"/>
    </source>
</evidence>
<dbReference type="PANTHER" id="PTHR32071:SF57">
    <property type="entry name" value="C4-DICARBOXYLATE TRANSPORT TRANSCRIPTIONAL REGULATORY PROTEIN DCTD"/>
    <property type="match status" value="1"/>
</dbReference>
<dbReference type="InterPro" id="IPR003593">
    <property type="entry name" value="AAA+_ATPase"/>
</dbReference>
<dbReference type="Pfam" id="PF00158">
    <property type="entry name" value="Sigma54_activat"/>
    <property type="match status" value="1"/>
</dbReference>
<dbReference type="NCBIfam" id="TIGR00229">
    <property type="entry name" value="sensory_box"/>
    <property type="match status" value="1"/>
</dbReference>
<evidence type="ECO:0000256" key="3">
    <source>
        <dbReference type="ARBA" id="ARBA00023015"/>
    </source>
</evidence>
<dbReference type="Gene3D" id="3.40.50.300">
    <property type="entry name" value="P-loop containing nucleotide triphosphate hydrolases"/>
    <property type="match status" value="1"/>
</dbReference>
<dbReference type="PROSITE" id="PS00688">
    <property type="entry name" value="SIGMA54_INTERACT_3"/>
    <property type="match status" value="1"/>
</dbReference>
<dbReference type="PANTHER" id="PTHR32071">
    <property type="entry name" value="TRANSCRIPTIONAL REGULATORY PROTEIN"/>
    <property type="match status" value="1"/>
</dbReference>
<dbReference type="InterPro" id="IPR035965">
    <property type="entry name" value="PAS-like_dom_sf"/>
</dbReference>
<keyword evidence="4" id="KW-0804">Transcription</keyword>
<gene>
    <name evidence="8" type="ORF">SAMN06296020_12419</name>
</gene>
<sequence length="593" mass="67212">MNTTDFINRQWPVLQLDQALSQNLELLKSWEKPYMVAVIKGQYAGVLQTSFYWRHVTEKGPISRKDALKQLIDHRWPAVTSGETFGSDLLETISTPLIPVVDEKRTYLGVVDQKAVKDHLQGKSVLAMNATTDAGSFQQHLLDILNCLDVGVFITDHQGNALMINEMAERTGGLDAEALIGRNMAELVEAGYCSESVSLQVIEAKQPVTMFQKLGDSTELIVTGKPYFENQQLKMVITTERDMTEVRQLEQQLEAYRQKTRQYESELEYLRSKNIVTDNIVMESKAMKEVVDLALRVAKLDTTVLIQGESGTGKEILADLIYRNSSRSHGPIIKVNCGAIPETLMESEFFGYVKGAFTGANREGKLGYFELAHQGTLFLDEIGELSLYLQSKFLRAIQEKEIMRIGGTESIQVDVRIIAATNTRLKEAVQAGAFRSDLYYRLNVVPITIPPLRSRKKDIQALVLRFVKRFNQKHGLQKSWQPAAFDVLLRHDWPGNVRELENLIESVMVTFKEQEITPEQLTHQMKHLDISDVDEEKKTPRKISSLKEEMALAEKNLLATLYLRHRKASALAKVLQVDKSTINRKLKKYGIQP</sequence>
<dbReference type="InterPro" id="IPR027417">
    <property type="entry name" value="P-loop_NTPase"/>
</dbReference>
<feature type="domain" description="PAS" evidence="7">
    <location>
        <begin position="137"/>
        <end position="188"/>
    </location>
</feature>
<dbReference type="Proteomes" id="UP001158066">
    <property type="component" value="Unassembled WGS sequence"/>
</dbReference>
<evidence type="ECO:0000259" key="6">
    <source>
        <dbReference type="PROSITE" id="PS50045"/>
    </source>
</evidence>
<dbReference type="FunFam" id="3.40.50.300:FF:000006">
    <property type="entry name" value="DNA-binding transcriptional regulator NtrC"/>
    <property type="match status" value="1"/>
</dbReference>
<dbReference type="SUPFAM" id="SSF46689">
    <property type="entry name" value="Homeodomain-like"/>
    <property type="match status" value="1"/>
</dbReference>
<dbReference type="InterPro" id="IPR058031">
    <property type="entry name" value="AAA_lid_NorR"/>
</dbReference>
<dbReference type="SMART" id="SM00091">
    <property type="entry name" value="PAS"/>
    <property type="match status" value="1"/>
</dbReference>
<dbReference type="GO" id="GO:0005524">
    <property type="term" value="F:ATP binding"/>
    <property type="evidence" value="ECO:0007669"/>
    <property type="project" value="UniProtKB-KW"/>
</dbReference>
<dbReference type="Pfam" id="PF25601">
    <property type="entry name" value="AAA_lid_14"/>
    <property type="match status" value="1"/>
</dbReference>
<dbReference type="Gene3D" id="3.30.450.20">
    <property type="entry name" value="PAS domain"/>
    <property type="match status" value="1"/>
</dbReference>
<evidence type="ECO:0000313" key="9">
    <source>
        <dbReference type="Proteomes" id="UP001158066"/>
    </source>
</evidence>
<evidence type="ECO:0000259" key="7">
    <source>
        <dbReference type="PROSITE" id="PS50112"/>
    </source>
</evidence>
<dbReference type="SUPFAM" id="SSF55785">
    <property type="entry name" value="PYP-like sensor domain (PAS domain)"/>
    <property type="match status" value="1"/>
</dbReference>
<feature type="coiled-coil region" evidence="5">
    <location>
        <begin position="239"/>
        <end position="273"/>
    </location>
</feature>